<feature type="transmembrane region" description="Helical" evidence="2">
    <location>
        <begin position="12"/>
        <end position="31"/>
    </location>
</feature>
<evidence type="ECO:0000313" key="4">
    <source>
        <dbReference type="Proteomes" id="UP001525379"/>
    </source>
</evidence>
<gene>
    <name evidence="3" type="ORF">M3D15_08645</name>
</gene>
<dbReference type="RefSeq" id="WP_260104564.1">
    <property type="nucleotide sequence ID" value="NZ_JALXSQ010000041.1"/>
</dbReference>
<dbReference type="Proteomes" id="UP001525379">
    <property type="component" value="Unassembled WGS sequence"/>
</dbReference>
<dbReference type="EMBL" id="JALXSQ010000041">
    <property type="protein sequence ID" value="MCT2043391.1"/>
    <property type="molecule type" value="Genomic_DNA"/>
</dbReference>
<keyword evidence="4" id="KW-1185">Reference proteome</keyword>
<evidence type="ECO:0000256" key="1">
    <source>
        <dbReference type="SAM" id="Coils"/>
    </source>
</evidence>
<feature type="coiled-coil region" evidence="1">
    <location>
        <begin position="82"/>
        <end position="109"/>
    </location>
</feature>
<evidence type="ECO:0000256" key="2">
    <source>
        <dbReference type="SAM" id="Phobius"/>
    </source>
</evidence>
<sequence length="138" mass="15021">MSPEVLALVQSLAETLALALVAGALVVLAQVRKRVTEALKAAREAYHAASQGHDAAATAARASIAAHDTATQAVEQVRNSHTTNLRDDIDKLTEAVDETRLELARVHTRLDAISELATDAHRTATEQQTRPFWRRHLD</sequence>
<keyword evidence="1" id="KW-0175">Coiled coil</keyword>
<keyword evidence="2" id="KW-0812">Transmembrane</keyword>
<comment type="caution">
    <text evidence="3">The sequence shown here is derived from an EMBL/GenBank/DDBJ whole genome shotgun (WGS) entry which is preliminary data.</text>
</comment>
<organism evidence="3 4">
    <name type="scientific">Pseudoclavibacter albus</name>
    <dbReference type="NCBI Taxonomy" id="272241"/>
    <lineage>
        <taxon>Bacteria</taxon>
        <taxon>Bacillati</taxon>
        <taxon>Actinomycetota</taxon>
        <taxon>Actinomycetes</taxon>
        <taxon>Micrococcales</taxon>
        <taxon>Microbacteriaceae</taxon>
        <taxon>Pseudoclavibacter</taxon>
    </lineage>
</organism>
<proteinExistence type="predicted"/>
<accession>A0ABT2HYJ6</accession>
<evidence type="ECO:0008006" key="5">
    <source>
        <dbReference type="Google" id="ProtNLM"/>
    </source>
</evidence>
<name>A0ABT2HYJ6_9MICO</name>
<reference evidence="3 4" key="1">
    <citation type="submission" date="2022-04" db="EMBL/GenBank/DDBJ databases">
        <title>Human microbiome associated bacterial genomes.</title>
        <authorList>
            <person name="Sandstrom S."/>
            <person name="Salamzade R."/>
            <person name="Kalan L.R."/>
        </authorList>
    </citation>
    <scope>NUCLEOTIDE SEQUENCE [LARGE SCALE GENOMIC DNA]</scope>
    <source>
        <strain evidence="4">p3-SID1799</strain>
    </source>
</reference>
<evidence type="ECO:0000313" key="3">
    <source>
        <dbReference type="EMBL" id="MCT2043391.1"/>
    </source>
</evidence>
<keyword evidence="2" id="KW-0472">Membrane</keyword>
<keyword evidence="2" id="KW-1133">Transmembrane helix</keyword>
<protein>
    <recommendedName>
        <fullName evidence="5">DUF2746 domain-containing protein</fullName>
    </recommendedName>
</protein>